<dbReference type="RefSeq" id="WP_089160622.1">
    <property type="nucleotide sequence ID" value="NZ_MTHB01000063.1"/>
</dbReference>
<dbReference type="AlphaFoldDB" id="A0A226X4G9"/>
<gene>
    <name evidence="2" type="ORF">BSU04_11505</name>
</gene>
<comment type="caution">
    <text evidence="2">The sequence shown here is derived from an EMBL/GenBank/DDBJ whole genome shotgun (WGS) entry which is preliminary data.</text>
</comment>
<dbReference type="EMBL" id="MTHB01000063">
    <property type="protein sequence ID" value="OXC78365.1"/>
    <property type="molecule type" value="Genomic_DNA"/>
</dbReference>
<reference evidence="3" key="1">
    <citation type="submission" date="2017-01" db="EMBL/GenBank/DDBJ databases">
        <title>Genome Analysis of Deinococcus marmoris KOPRI26562.</title>
        <authorList>
            <person name="Kim J.H."/>
            <person name="Oh H.-M."/>
        </authorList>
    </citation>
    <scope>NUCLEOTIDE SEQUENCE [LARGE SCALE GENOMIC DNA]</scope>
    <source>
        <strain evidence="3">PAMC 26633</strain>
    </source>
</reference>
<evidence type="ECO:0000313" key="3">
    <source>
        <dbReference type="Proteomes" id="UP000214720"/>
    </source>
</evidence>
<proteinExistence type="predicted"/>
<feature type="region of interest" description="Disordered" evidence="1">
    <location>
        <begin position="47"/>
        <end position="89"/>
    </location>
</feature>
<organism evidence="2 3">
    <name type="scientific">Caballeronia sordidicola</name>
    <name type="common">Burkholderia sordidicola</name>
    <dbReference type="NCBI Taxonomy" id="196367"/>
    <lineage>
        <taxon>Bacteria</taxon>
        <taxon>Pseudomonadati</taxon>
        <taxon>Pseudomonadota</taxon>
        <taxon>Betaproteobacteria</taxon>
        <taxon>Burkholderiales</taxon>
        <taxon>Burkholderiaceae</taxon>
        <taxon>Caballeronia</taxon>
    </lineage>
</organism>
<evidence type="ECO:0000313" key="2">
    <source>
        <dbReference type="EMBL" id="OXC78365.1"/>
    </source>
</evidence>
<dbReference type="Proteomes" id="UP000214720">
    <property type="component" value="Unassembled WGS sequence"/>
</dbReference>
<evidence type="ECO:0000256" key="1">
    <source>
        <dbReference type="SAM" id="MobiDB-lite"/>
    </source>
</evidence>
<dbReference type="OrthoDB" id="9100881at2"/>
<feature type="compositionally biased region" description="Low complexity" evidence="1">
    <location>
        <begin position="48"/>
        <end position="66"/>
    </location>
</feature>
<sequence>MARPKLGLFGALFAIGSVLAWRWAQAQRNAPRRSARELNRWENEGGKVVAPASASHATPATAAAPVKPSNSVGNGALGGTPDAWHFPHS</sequence>
<protein>
    <submittedName>
        <fullName evidence="2">Uncharacterized protein</fullName>
    </submittedName>
</protein>
<name>A0A226X4G9_CABSO</name>
<accession>A0A226X4G9</accession>